<keyword evidence="2" id="KW-0732">Signal</keyword>
<dbReference type="AlphaFoldDB" id="A0A4V1IXZ5"/>
<feature type="region of interest" description="Disordered" evidence="1">
    <location>
        <begin position="39"/>
        <end position="70"/>
    </location>
</feature>
<protein>
    <submittedName>
        <fullName evidence="3">Uncharacterized protein</fullName>
    </submittedName>
</protein>
<reference evidence="4" key="1">
    <citation type="journal article" date="2018" name="Nat. Microbiol.">
        <title>Leveraging single-cell genomics to expand the fungal tree of life.</title>
        <authorList>
            <person name="Ahrendt S.R."/>
            <person name="Quandt C.A."/>
            <person name="Ciobanu D."/>
            <person name="Clum A."/>
            <person name="Salamov A."/>
            <person name="Andreopoulos B."/>
            <person name="Cheng J.F."/>
            <person name="Woyke T."/>
            <person name="Pelin A."/>
            <person name="Henrissat B."/>
            <person name="Reynolds N.K."/>
            <person name="Benny G.L."/>
            <person name="Smith M.E."/>
            <person name="James T.Y."/>
            <person name="Grigoriev I.V."/>
        </authorList>
    </citation>
    <scope>NUCLEOTIDE SEQUENCE [LARGE SCALE GENOMIC DNA]</scope>
</reference>
<accession>A0A4V1IXZ5</accession>
<evidence type="ECO:0000256" key="1">
    <source>
        <dbReference type="SAM" id="MobiDB-lite"/>
    </source>
</evidence>
<evidence type="ECO:0000313" key="4">
    <source>
        <dbReference type="Proteomes" id="UP000267251"/>
    </source>
</evidence>
<organism evidence="3 4">
    <name type="scientific">Piptocephalis cylindrospora</name>
    <dbReference type="NCBI Taxonomy" id="1907219"/>
    <lineage>
        <taxon>Eukaryota</taxon>
        <taxon>Fungi</taxon>
        <taxon>Fungi incertae sedis</taxon>
        <taxon>Zoopagomycota</taxon>
        <taxon>Zoopagomycotina</taxon>
        <taxon>Zoopagomycetes</taxon>
        <taxon>Zoopagales</taxon>
        <taxon>Piptocephalidaceae</taxon>
        <taxon>Piptocephalis</taxon>
    </lineage>
</organism>
<name>A0A4V1IXZ5_9FUNG</name>
<proteinExistence type="predicted"/>
<evidence type="ECO:0000256" key="2">
    <source>
        <dbReference type="SAM" id="SignalP"/>
    </source>
</evidence>
<feature type="chain" id="PRO_5020346409" evidence="2">
    <location>
        <begin position="26"/>
        <end position="70"/>
    </location>
</feature>
<dbReference type="Proteomes" id="UP000267251">
    <property type="component" value="Unassembled WGS sequence"/>
</dbReference>
<gene>
    <name evidence="3" type="ORF">BJ684DRAFT_20697</name>
</gene>
<evidence type="ECO:0000313" key="3">
    <source>
        <dbReference type="EMBL" id="RKP12779.1"/>
    </source>
</evidence>
<sequence>MTLSGSKLIVMLTLGALLLFQVVLAAPISAFHLNAVAHSDDGHPSDNGDADSNKSLSLNELPGKNAASLG</sequence>
<feature type="signal peptide" evidence="2">
    <location>
        <begin position="1"/>
        <end position="25"/>
    </location>
</feature>
<keyword evidence="4" id="KW-1185">Reference proteome</keyword>
<dbReference type="EMBL" id="KZ988207">
    <property type="protein sequence ID" value="RKP12779.1"/>
    <property type="molecule type" value="Genomic_DNA"/>
</dbReference>